<dbReference type="PRINTS" id="PR00625">
    <property type="entry name" value="JDOMAIN"/>
</dbReference>
<feature type="compositionally biased region" description="Basic and acidic residues" evidence="2">
    <location>
        <begin position="140"/>
        <end position="177"/>
    </location>
</feature>
<dbReference type="GO" id="GO:0005737">
    <property type="term" value="C:cytoplasm"/>
    <property type="evidence" value="ECO:0007669"/>
    <property type="project" value="TreeGrafter"/>
</dbReference>
<dbReference type="GO" id="GO:0051082">
    <property type="term" value="F:unfolded protein binding"/>
    <property type="evidence" value="ECO:0007669"/>
    <property type="project" value="TreeGrafter"/>
</dbReference>
<keyword evidence="1" id="KW-0143">Chaperone</keyword>
<dbReference type="RefSeq" id="XP_003683796.1">
    <property type="nucleotide sequence ID" value="XM_003683748.1"/>
</dbReference>
<reference evidence="4 5" key="1">
    <citation type="journal article" date="2011" name="Proc. Natl. Acad. Sci. U.S.A.">
        <title>Evolutionary erosion of yeast sex chromosomes by mating-type switching accidents.</title>
        <authorList>
            <person name="Gordon J.L."/>
            <person name="Armisen D."/>
            <person name="Proux-Wera E."/>
            <person name="Oheigeartaigh S.S."/>
            <person name="Byrne K.P."/>
            <person name="Wolfe K.H."/>
        </authorList>
    </citation>
    <scope>NUCLEOTIDE SEQUENCE [LARGE SCALE GENOMIC DNA]</scope>
    <source>
        <strain evidence="5">ATCC 24235 / CBS 4417 / NBRC 1672 / NRRL Y-8282 / UCD 70-5</strain>
    </source>
</reference>
<dbReference type="PANTHER" id="PTHR43096:SF52">
    <property type="entry name" value="DNAJ HOMOLOG 1, MITOCHONDRIAL-RELATED"/>
    <property type="match status" value="1"/>
</dbReference>
<dbReference type="SUPFAM" id="SSF46565">
    <property type="entry name" value="Chaperone J-domain"/>
    <property type="match status" value="1"/>
</dbReference>
<dbReference type="OrthoDB" id="10250354at2759"/>
<dbReference type="OMA" id="NDSEYNE"/>
<dbReference type="PROSITE" id="PS50076">
    <property type="entry name" value="DNAJ_2"/>
    <property type="match status" value="1"/>
</dbReference>
<dbReference type="HOGENOM" id="CLU_554520_0_0_1"/>
<evidence type="ECO:0000256" key="2">
    <source>
        <dbReference type="SAM" id="MobiDB-lite"/>
    </source>
</evidence>
<feature type="domain" description="J" evidence="3">
    <location>
        <begin position="7"/>
        <end position="71"/>
    </location>
</feature>
<dbReference type="Proteomes" id="UP000005666">
    <property type="component" value="Chromosome 1"/>
</dbReference>
<dbReference type="InterPro" id="IPR001623">
    <property type="entry name" value="DnaJ_domain"/>
</dbReference>
<dbReference type="GeneID" id="11532459"/>
<dbReference type="GO" id="GO:0042026">
    <property type="term" value="P:protein refolding"/>
    <property type="evidence" value="ECO:0007669"/>
    <property type="project" value="TreeGrafter"/>
</dbReference>
<dbReference type="STRING" id="1071381.G8BN84"/>
<dbReference type="SMART" id="SM00271">
    <property type="entry name" value="DnaJ"/>
    <property type="match status" value="1"/>
</dbReference>
<dbReference type="AlphaFoldDB" id="G8BN84"/>
<dbReference type="EMBL" id="HE612856">
    <property type="protein sequence ID" value="CCE61362.1"/>
    <property type="molecule type" value="Genomic_DNA"/>
</dbReference>
<evidence type="ECO:0000313" key="4">
    <source>
        <dbReference type="EMBL" id="CCE61362.1"/>
    </source>
</evidence>
<keyword evidence="5" id="KW-1185">Reference proteome</keyword>
<evidence type="ECO:0000259" key="3">
    <source>
        <dbReference type="PROSITE" id="PS50076"/>
    </source>
</evidence>
<dbReference type="InterPro" id="IPR036869">
    <property type="entry name" value="J_dom_sf"/>
</dbReference>
<dbReference type="eggNOG" id="KOG0714">
    <property type="taxonomic scope" value="Eukaryota"/>
</dbReference>
<protein>
    <recommendedName>
        <fullName evidence="3">J domain-containing protein</fullName>
    </recommendedName>
</protein>
<feature type="compositionally biased region" description="Basic and acidic residues" evidence="2">
    <location>
        <begin position="201"/>
        <end position="220"/>
    </location>
</feature>
<dbReference type="InterPro" id="IPR018253">
    <property type="entry name" value="DnaJ_domain_CS"/>
</dbReference>
<dbReference type="Gene3D" id="1.10.287.110">
    <property type="entry name" value="DnaJ domain"/>
    <property type="match status" value="1"/>
</dbReference>
<organism evidence="4 5">
    <name type="scientific">Tetrapisispora phaffii (strain ATCC 24235 / CBS 4417 / NBRC 1672 / NRRL Y-8282 / UCD 70-5)</name>
    <name type="common">Yeast</name>
    <name type="synonym">Fabospora phaffii</name>
    <dbReference type="NCBI Taxonomy" id="1071381"/>
    <lineage>
        <taxon>Eukaryota</taxon>
        <taxon>Fungi</taxon>
        <taxon>Dikarya</taxon>
        <taxon>Ascomycota</taxon>
        <taxon>Saccharomycotina</taxon>
        <taxon>Saccharomycetes</taxon>
        <taxon>Saccharomycetales</taxon>
        <taxon>Saccharomycetaceae</taxon>
        <taxon>Tetrapisispora</taxon>
    </lineage>
</organism>
<name>G8BN84_TETPH</name>
<sequence length="492" mass="56907">MEIDKTTHYSVLGLTPTASLNDIKKSYKKLARELHPDKSKSNESSELFKIVVDAYSILSDVKEREEYNITLHRKGLYTNYKQSNNDKKTSNTVNKSKESNTQHTEDKRGGDKNSNKNTVRKSKPYEQQPYGFGPYVDNLVNEKDKPETTQDLKEDLKRNTTKNETESKHEHADKIAKQESTATKNTKSDSKIDEPFNNIKENPKLRKLSDLDNTADERSPKPKKKTRSGAEKATQKASKVKPTGQCNIRRPQIYPYSDKSSSFDSLDDLGIKQIRQELHKINLQDQNGNNLHPKMDNMNSNNFKLNSDDAHKHEFQEVRTKRKKSNSIKLTELESVLPKIGDVTFDMNDIRRSLMESPVSKKLKIEKHNFDSILSELNTSLNSNEEFKHLSNLTVPTFELSLNDNSIINKEYEVNKFKNYIHNSNRLKSNIISKMNSRLLNDLNSNINNIFEQDMNFREAFQDKYSDVELSNILHDINKKQHDAFVKIYQII</sequence>
<dbReference type="CDD" id="cd06257">
    <property type="entry name" value="DnaJ"/>
    <property type="match status" value="1"/>
</dbReference>
<evidence type="ECO:0000256" key="1">
    <source>
        <dbReference type="ARBA" id="ARBA00023186"/>
    </source>
</evidence>
<feature type="region of interest" description="Disordered" evidence="2">
    <location>
        <begin position="80"/>
        <end position="243"/>
    </location>
</feature>
<gene>
    <name evidence="4" type="primary">TPHA0A02810</name>
    <name evidence="4" type="ordered locus">TPHA_0A02810</name>
</gene>
<accession>G8BN84</accession>
<evidence type="ECO:0000313" key="5">
    <source>
        <dbReference type="Proteomes" id="UP000005666"/>
    </source>
</evidence>
<proteinExistence type="predicted"/>
<dbReference type="KEGG" id="tpf:TPHA_0A02810"/>
<feature type="compositionally biased region" description="Basic and acidic residues" evidence="2">
    <location>
        <begin position="84"/>
        <end position="114"/>
    </location>
</feature>
<dbReference type="Pfam" id="PF00226">
    <property type="entry name" value="DnaJ"/>
    <property type="match status" value="1"/>
</dbReference>
<dbReference type="PROSITE" id="PS00636">
    <property type="entry name" value="DNAJ_1"/>
    <property type="match status" value="1"/>
</dbReference>
<dbReference type="PANTHER" id="PTHR43096">
    <property type="entry name" value="DNAJ HOMOLOG 1, MITOCHONDRIAL-RELATED"/>
    <property type="match status" value="1"/>
</dbReference>